<dbReference type="EMBL" id="JAUQSY010000007">
    <property type="protein sequence ID" value="MDO7875613.1"/>
    <property type="molecule type" value="Genomic_DNA"/>
</dbReference>
<name>A0ABT9BBJ2_9BACT</name>
<reference evidence="1" key="1">
    <citation type="submission" date="2023-07" db="EMBL/GenBank/DDBJ databases">
        <authorList>
            <person name="Kim M.K."/>
        </authorList>
    </citation>
    <scope>NUCLEOTIDE SEQUENCE</scope>
    <source>
        <strain evidence="1">ASUV-10-1</strain>
    </source>
</reference>
<dbReference type="RefSeq" id="WP_305006923.1">
    <property type="nucleotide sequence ID" value="NZ_JAUQSY010000007.1"/>
</dbReference>
<organism evidence="1 2">
    <name type="scientific">Hymenobacter aranciens</name>
    <dbReference type="NCBI Taxonomy" id="3063996"/>
    <lineage>
        <taxon>Bacteria</taxon>
        <taxon>Pseudomonadati</taxon>
        <taxon>Bacteroidota</taxon>
        <taxon>Cytophagia</taxon>
        <taxon>Cytophagales</taxon>
        <taxon>Hymenobacteraceae</taxon>
        <taxon>Hymenobacter</taxon>
    </lineage>
</organism>
<dbReference type="Gene3D" id="2.60.40.1120">
    <property type="entry name" value="Carboxypeptidase-like, regulatory domain"/>
    <property type="match status" value="1"/>
</dbReference>
<evidence type="ECO:0000313" key="2">
    <source>
        <dbReference type="Proteomes" id="UP001176429"/>
    </source>
</evidence>
<dbReference type="Proteomes" id="UP001176429">
    <property type="component" value="Unassembled WGS sequence"/>
</dbReference>
<keyword evidence="2" id="KW-1185">Reference proteome</keyword>
<sequence>MKVLPMSQSDLIRLLPLGWQNYLDNQPRFASYKKSYTPGVATGALQRLADAQKLPDLDARTANPELTRTELVEQAREFLEVWQWLEGYIETAYKGEAYKPMRVAAGYRSYDAAAGYDWGAMVKLMDAAKQFVQLHDDELQAKGDMPDDFAARVVAEAADVETLLARMARETQTAETGTTERQTALLACLDEYRLMNRDAQRIFLRQPEVARRFQLEHLLEIVGGGAQAGIRGTLTLADGTPAAGVTVEVPRLKEPAVTVSDADGRYALALAAGEYLVAFGGAGYVAQQQRVMVEAGVKRRVDGVMARGGI</sequence>
<evidence type="ECO:0000313" key="1">
    <source>
        <dbReference type="EMBL" id="MDO7875613.1"/>
    </source>
</evidence>
<dbReference type="SUPFAM" id="SSF49464">
    <property type="entry name" value="Carboxypeptidase regulatory domain-like"/>
    <property type="match status" value="1"/>
</dbReference>
<dbReference type="Pfam" id="PF13620">
    <property type="entry name" value="CarboxypepD_reg"/>
    <property type="match status" value="1"/>
</dbReference>
<gene>
    <name evidence="1" type="ORF">Q5H93_12790</name>
</gene>
<dbReference type="InterPro" id="IPR008969">
    <property type="entry name" value="CarboxyPept-like_regulatory"/>
</dbReference>
<proteinExistence type="predicted"/>
<protein>
    <submittedName>
        <fullName evidence="1">Carboxypeptidase-like regulatory domain-containing protein</fullName>
    </submittedName>
</protein>
<accession>A0ABT9BBJ2</accession>
<comment type="caution">
    <text evidence="1">The sequence shown here is derived from an EMBL/GenBank/DDBJ whole genome shotgun (WGS) entry which is preliminary data.</text>
</comment>